<organism evidence="3 4">
    <name type="scientific">Exophiala sideris</name>
    <dbReference type="NCBI Taxonomy" id="1016849"/>
    <lineage>
        <taxon>Eukaryota</taxon>
        <taxon>Fungi</taxon>
        <taxon>Dikarya</taxon>
        <taxon>Ascomycota</taxon>
        <taxon>Pezizomycotina</taxon>
        <taxon>Eurotiomycetes</taxon>
        <taxon>Chaetothyriomycetidae</taxon>
        <taxon>Chaetothyriales</taxon>
        <taxon>Herpotrichiellaceae</taxon>
        <taxon>Exophiala</taxon>
    </lineage>
</organism>
<gene>
    <name evidence="3" type="ORF">LTR69_001090</name>
</gene>
<protein>
    <recommendedName>
        <fullName evidence="2">Acyltransferase 3 domain-containing protein</fullName>
    </recommendedName>
</protein>
<evidence type="ECO:0000313" key="4">
    <source>
        <dbReference type="Proteomes" id="UP001345691"/>
    </source>
</evidence>
<dbReference type="Proteomes" id="UP001345691">
    <property type="component" value="Unassembled WGS sequence"/>
</dbReference>
<feature type="transmembrane region" description="Helical" evidence="1">
    <location>
        <begin position="498"/>
        <end position="520"/>
    </location>
</feature>
<dbReference type="InterPro" id="IPR002656">
    <property type="entry name" value="Acyl_transf_3_dom"/>
</dbReference>
<sequence>MANDSKRLIEEPRMTTEKHDIFVGEESAPFYTSVPLLRHVHGKVLLKVLSLARPTHAYKLSKRLGYCFVPQLLRSHIWGESAVQLKNHPTSYLSGLRGLAAVKVFTFHFLNTFSDAGFVAWGEDEQHKYFLELPIIRYLFASATAHIFFGVAGYMTTLRFFQICGAGTDQVAQAKVLRFTAGSLFRRALRLYLPTSIITLITIHYIYFGLYEHNRAYLNQHDKYFPGPGREILSAQFPTYSEQMLNWSQEMIKLTNLFQLGVEPTLDPHLWSILAEMQGSLLLFLILVATATCRRHVRWIAMWLMTIVLILWGHDEAWVYTSGGIVALIDLYLTETEQNSKVTLTPVGGIEEKPNSSWPARVSAIPPWLKRFLRLVLFLVTFYLLSYPISGYGFYGWDGHAPGYVWLNKYIPQSVHKKERFWQNIATALLLLLIVRSDQSTSVWRRLLNSKLLQYLGKISFAMYLLHGPFLHFIGYMIPHYIWWSLGVESEYLTDLPWSIVIVVGWAANLLLLMGAADVWTREVEGRCVKFVKKLEEHAFATTM</sequence>
<keyword evidence="1" id="KW-0472">Membrane</keyword>
<dbReference type="PANTHER" id="PTHR23028">
    <property type="entry name" value="ACETYLTRANSFERASE"/>
    <property type="match status" value="1"/>
</dbReference>
<name>A0ABR0JSS4_9EURO</name>
<evidence type="ECO:0000256" key="1">
    <source>
        <dbReference type="SAM" id="Phobius"/>
    </source>
</evidence>
<keyword evidence="4" id="KW-1185">Reference proteome</keyword>
<feature type="transmembrane region" description="Helical" evidence="1">
    <location>
        <begin position="296"/>
        <end position="312"/>
    </location>
</feature>
<proteinExistence type="predicted"/>
<feature type="domain" description="Acyltransferase 3" evidence="2">
    <location>
        <begin position="92"/>
        <end position="504"/>
    </location>
</feature>
<feature type="transmembrane region" description="Helical" evidence="1">
    <location>
        <begin position="318"/>
        <end position="334"/>
    </location>
</feature>
<evidence type="ECO:0000259" key="2">
    <source>
        <dbReference type="Pfam" id="PF01757"/>
    </source>
</evidence>
<feature type="transmembrane region" description="Helical" evidence="1">
    <location>
        <begin position="191"/>
        <end position="210"/>
    </location>
</feature>
<feature type="transmembrane region" description="Helical" evidence="1">
    <location>
        <begin position="270"/>
        <end position="289"/>
    </location>
</feature>
<comment type="caution">
    <text evidence="3">The sequence shown here is derived from an EMBL/GenBank/DDBJ whole genome shotgun (WGS) entry which is preliminary data.</text>
</comment>
<dbReference type="InterPro" id="IPR050879">
    <property type="entry name" value="Acyltransferase_3"/>
</dbReference>
<keyword evidence="1" id="KW-0812">Transmembrane</keyword>
<reference evidence="3 4" key="1">
    <citation type="submission" date="2023-08" db="EMBL/GenBank/DDBJ databases">
        <title>Black Yeasts Isolated from many extreme environments.</title>
        <authorList>
            <person name="Coleine C."/>
            <person name="Stajich J.E."/>
            <person name="Selbmann L."/>
        </authorList>
    </citation>
    <scope>NUCLEOTIDE SEQUENCE [LARGE SCALE GENOMIC DNA]</scope>
    <source>
        <strain evidence="3 4">CCFEE 6328</strain>
    </source>
</reference>
<dbReference type="Pfam" id="PF01757">
    <property type="entry name" value="Acyl_transf_3"/>
    <property type="match status" value="1"/>
</dbReference>
<accession>A0ABR0JSS4</accession>
<keyword evidence="1" id="KW-1133">Transmembrane helix</keyword>
<evidence type="ECO:0000313" key="3">
    <source>
        <dbReference type="EMBL" id="KAK5068967.1"/>
    </source>
</evidence>
<dbReference type="EMBL" id="JAVRRF010000001">
    <property type="protein sequence ID" value="KAK5068967.1"/>
    <property type="molecule type" value="Genomic_DNA"/>
</dbReference>
<feature type="transmembrane region" description="Helical" evidence="1">
    <location>
        <begin position="421"/>
        <end position="438"/>
    </location>
</feature>
<dbReference type="PANTHER" id="PTHR23028:SF134">
    <property type="entry name" value="PUTATIVE (AFU_ORTHOLOGUE AFUA_4G08520)-RELATED"/>
    <property type="match status" value="1"/>
</dbReference>
<feature type="transmembrane region" description="Helical" evidence="1">
    <location>
        <begin position="459"/>
        <end position="478"/>
    </location>
</feature>
<feature type="transmembrane region" description="Helical" evidence="1">
    <location>
        <begin position="375"/>
        <end position="395"/>
    </location>
</feature>